<sequence>MTSEPEKAATTALVKPTDAVILEKALALVEQTLESFTPGALKTRLSRAFGLQGKAAKAAIRQLINRGDLVYTDRHGRTVIEKSFCRAVRVSERVVLTPPGISFAPRPQDVVVRLSHGASFGTGHHPTTRMSVRGIDHILGSTGLAQTPDTALLDIGTGSGVLAVTALALGIGSGIGLDIDPCAVSEARSNAELNGFQHRLKIAATPLEKTEGPFTLIIANLRFPTLKQISPQMVRLAAPRSALVLSGIRAEELSPLKMLYTGLHFRPVWEETEKDWAAVALVHKGNTA</sequence>
<dbReference type="SUPFAM" id="SSF53335">
    <property type="entry name" value="S-adenosyl-L-methionine-dependent methyltransferases"/>
    <property type="match status" value="1"/>
</dbReference>
<dbReference type="InterPro" id="IPR050078">
    <property type="entry name" value="Ribosomal_L11_MeTrfase_PrmA"/>
</dbReference>
<dbReference type="Gene3D" id="3.40.50.150">
    <property type="entry name" value="Vaccinia Virus protein VP39"/>
    <property type="match status" value="1"/>
</dbReference>
<evidence type="ECO:0000256" key="1">
    <source>
        <dbReference type="ARBA" id="ARBA00022603"/>
    </source>
</evidence>
<evidence type="ECO:0000313" key="4">
    <source>
        <dbReference type="Proteomes" id="UP000288096"/>
    </source>
</evidence>
<gene>
    <name evidence="3" type="ORF">DENIS_2983</name>
</gene>
<keyword evidence="3" id="KW-0689">Ribosomal protein</keyword>
<accession>A0A401FYJ0</accession>
<organism evidence="3 4">
    <name type="scientific">Desulfonema ishimotonii</name>
    <dbReference type="NCBI Taxonomy" id="45657"/>
    <lineage>
        <taxon>Bacteria</taxon>
        <taxon>Pseudomonadati</taxon>
        <taxon>Thermodesulfobacteriota</taxon>
        <taxon>Desulfobacteria</taxon>
        <taxon>Desulfobacterales</taxon>
        <taxon>Desulfococcaceae</taxon>
        <taxon>Desulfonema</taxon>
    </lineage>
</organism>
<dbReference type="RefSeq" id="WP_124329236.1">
    <property type="nucleotide sequence ID" value="NZ_BEXT01000001.1"/>
</dbReference>
<reference evidence="4" key="1">
    <citation type="submission" date="2017-11" db="EMBL/GenBank/DDBJ databases">
        <authorList>
            <person name="Watanabe M."/>
            <person name="Kojima H."/>
        </authorList>
    </citation>
    <scope>NUCLEOTIDE SEQUENCE [LARGE SCALE GENOMIC DNA]</scope>
    <source>
        <strain evidence="4">Tokyo 01</strain>
    </source>
</reference>
<comment type="caution">
    <text evidence="3">The sequence shown here is derived from an EMBL/GenBank/DDBJ whole genome shotgun (WGS) entry which is preliminary data.</text>
</comment>
<dbReference type="InterPro" id="IPR029063">
    <property type="entry name" value="SAM-dependent_MTases_sf"/>
</dbReference>
<dbReference type="Proteomes" id="UP000288096">
    <property type="component" value="Unassembled WGS sequence"/>
</dbReference>
<dbReference type="AlphaFoldDB" id="A0A401FYJ0"/>
<dbReference type="PANTHER" id="PTHR43648:SF1">
    <property type="entry name" value="ELECTRON TRANSFER FLAVOPROTEIN BETA SUBUNIT LYSINE METHYLTRANSFERASE"/>
    <property type="match status" value="1"/>
</dbReference>
<dbReference type="GO" id="GO:0008276">
    <property type="term" value="F:protein methyltransferase activity"/>
    <property type="evidence" value="ECO:0007669"/>
    <property type="project" value="TreeGrafter"/>
</dbReference>
<keyword evidence="1 3" id="KW-0489">Methyltransferase</keyword>
<keyword evidence="4" id="KW-1185">Reference proteome</keyword>
<dbReference type="GO" id="GO:0032259">
    <property type="term" value="P:methylation"/>
    <property type="evidence" value="ECO:0007669"/>
    <property type="project" value="UniProtKB-KW"/>
</dbReference>
<proteinExistence type="predicted"/>
<dbReference type="EMBL" id="BEXT01000001">
    <property type="protein sequence ID" value="GBC62020.1"/>
    <property type="molecule type" value="Genomic_DNA"/>
</dbReference>
<dbReference type="OrthoDB" id="9785995at2"/>
<dbReference type="Pfam" id="PF06325">
    <property type="entry name" value="PrmA"/>
    <property type="match status" value="1"/>
</dbReference>
<dbReference type="PANTHER" id="PTHR43648">
    <property type="entry name" value="ELECTRON TRANSFER FLAVOPROTEIN BETA SUBUNIT LYSINE METHYLTRANSFERASE"/>
    <property type="match status" value="1"/>
</dbReference>
<keyword evidence="2 3" id="KW-0808">Transferase</keyword>
<evidence type="ECO:0000256" key="2">
    <source>
        <dbReference type="ARBA" id="ARBA00022679"/>
    </source>
</evidence>
<evidence type="ECO:0000313" key="3">
    <source>
        <dbReference type="EMBL" id="GBC62020.1"/>
    </source>
</evidence>
<dbReference type="CDD" id="cd02440">
    <property type="entry name" value="AdoMet_MTases"/>
    <property type="match status" value="1"/>
</dbReference>
<protein>
    <submittedName>
        <fullName evidence="3">50S ribosomal protein L11 methyltransferase</fullName>
    </submittedName>
</protein>
<keyword evidence="3" id="KW-0687">Ribonucleoprotein</keyword>
<reference evidence="4" key="2">
    <citation type="submission" date="2019-01" db="EMBL/GenBank/DDBJ databases">
        <title>Genome sequence of Desulfonema ishimotonii strain Tokyo 01.</title>
        <authorList>
            <person name="Fukui M."/>
        </authorList>
    </citation>
    <scope>NUCLEOTIDE SEQUENCE [LARGE SCALE GENOMIC DNA]</scope>
    <source>
        <strain evidence="4">Tokyo 01</strain>
    </source>
</reference>
<dbReference type="GO" id="GO:0005840">
    <property type="term" value="C:ribosome"/>
    <property type="evidence" value="ECO:0007669"/>
    <property type="project" value="UniProtKB-KW"/>
</dbReference>
<name>A0A401FYJ0_9BACT</name>